<proteinExistence type="predicted"/>
<dbReference type="GO" id="GO:0005524">
    <property type="term" value="F:ATP binding"/>
    <property type="evidence" value="ECO:0007669"/>
    <property type="project" value="UniProtKB-UniRule"/>
</dbReference>
<gene>
    <name evidence="21" type="primary">VvCHDp000656_3</name>
    <name evidence="21" type="ORF">CK203_023891</name>
</gene>
<dbReference type="PROSITE" id="PS50011">
    <property type="entry name" value="PROTEIN_KINASE_DOM"/>
    <property type="match status" value="1"/>
</dbReference>
<dbReference type="FunFam" id="3.80.10.10:FF:000363">
    <property type="entry name" value="Leucine-rich repeat family protein"/>
    <property type="match status" value="1"/>
</dbReference>
<evidence type="ECO:0000256" key="15">
    <source>
        <dbReference type="ARBA" id="ARBA00023180"/>
    </source>
</evidence>
<dbReference type="PANTHER" id="PTHR45974">
    <property type="entry name" value="RECEPTOR-LIKE PROTEIN 55"/>
    <property type="match status" value="1"/>
</dbReference>
<evidence type="ECO:0000256" key="9">
    <source>
        <dbReference type="ARBA" id="ARBA00022741"/>
    </source>
</evidence>
<dbReference type="EC" id="2.7.11.1" evidence="2"/>
<comment type="caution">
    <text evidence="21">The sequence shown here is derived from an EMBL/GenBank/DDBJ whole genome shotgun (WGS) entry which is preliminary data.</text>
</comment>
<dbReference type="SUPFAM" id="SSF52058">
    <property type="entry name" value="L domain-like"/>
    <property type="match status" value="1"/>
</dbReference>
<keyword evidence="14 21" id="KW-0675">Receptor</keyword>
<dbReference type="InterPro" id="IPR001245">
    <property type="entry name" value="Ser-Thr/Tyr_kinase_cat_dom"/>
</dbReference>
<keyword evidence="13 18" id="KW-0472">Membrane</keyword>
<dbReference type="Proteomes" id="UP000288805">
    <property type="component" value="Unassembled WGS sequence"/>
</dbReference>
<comment type="subcellular location">
    <subcellularLocation>
        <location evidence="1">Membrane</location>
        <topology evidence="1">Single-pass type I membrane protein</topology>
    </subcellularLocation>
</comment>
<keyword evidence="10 21" id="KW-0418">Kinase</keyword>
<evidence type="ECO:0000313" key="22">
    <source>
        <dbReference type="Proteomes" id="UP000288805"/>
    </source>
</evidence>
<dbReference type="AlphaFoldDB" id="A0A438JAH1"/>
<keyword evidence="7 19" id="KW-0732">Signal</keyword>
<keyword evidence="6 18" id="KW-0812">Transmembrane</keyword>
<evidence type="ECO:0000256" key="5">
    <source>
        <dbReference type="ARBA" id="ARBA00022679"/>
    </source>
</evidence>
<evidence type="ECO:0000256" key="2">
    <source>
        <dbReference type="ARBA" id="ARBA00012513"/>
    </source>
</evidence>
<evidence type="ECO:0000256" key="6">
    <source>
        <dbReference type="ARBA" id="ARBA00022692"/>
    </source>
</evidence>
<evidence type="ECO:0000256" key="3">
    <source>
        <dbReference type="ARBA" id="ARBA00022527"/>
    </source>
</evidence>
<evidence type="ECO:0000256" key="8">
    <source>
        <dbReference type="ARBA" id="ARBA00022737"/>
    </source>
</evidence>
<evidence type="ECO:0000256" key="16">
    <source>
        <dbReference type="PROSITE-ProRule" id="PRU10141"/>
    </source>
</evidence>
<feature type="compositionally biased region" description="Low complexity" evidence="17">
    <location>
        <begin position="935"/>
        <end position="948"/>
    </location>
</feature>
<dbReference type="PROSITE" id="PS00107">
    <property type="entry name" value="PROTEIN_KINASE_ATP"/>
    <property type="match status" value="1"/>
</dbReference>
<evidence type="ECO:0000256" key="4">
    <source>
        <dbReference type="ARBA" id="ARBA00022614"/>
    </source>
</evidence>
<dbReference type="FunFam" id="3.80.10.10:FF:000830">
    <property type="entry name" value="Predicted protein"/>
    <property type="match status" value="1"/>
</dbReference>
<dbReference type="SUPFAM" id="SSF56112">
    <property type="entry name" value="Protein kinase-like (PK-like)"/>
    <property type="match status" value="1"/>
</dbReference>
<keyword evidence="8" id="KW-0677">Repeat</keyword>
<dbReference type="Gene3D" id="3.80.10.10">
    <property type="entry name" value="Ribonuclease Inhibitor"/>
    <property type="match status" value="3"/>
</dbReference>
<evidence type="ECO:0000256" key="17">
    <source>
        <dbReference type="SAM" id="MobiDB-lite"/>
    </source>
</evidence>
<dbReference type="PROSITE" id="PS00108">
    <property type="entry name" value="PROTEIN_KINASE_ST"/>
    <property type="match status" value="1"/>
</dbReference>
<feature type="transmembrane region" description="Helical" evidence="18">
    <location>
        <begin position="578"/>
        <end position="602"/>
    </location>
</feature>
<dbReference type="Gene3D" id="1.10.510.10">
    <property type="entry name" value="Transferase(Phosphotransferase) domain 1"/>
    <property type="match status" value="1"/>
</dbReference>
<keyword evidence="3" id="KW-0723">Serine/threonine-protein kinase</keyword>
<name>A0A438JAH1_VITVI</name>
<dbReference type="InterPro" id="IPR008271">
    <property type="entry name" value="Ser/Thr_kinase_AS"/>
</dbReference>
<organism evidence="21 22">
    <name type="scientific">Vitis vinifera</name>
    <name type="common">Grape</name>
    <dbReference type="NCBI Taxonomy" id="29760"/>
    <lineage>
        <taxon>Eukaryota</taxon>
        <taxon>Viridiplantae</taxon>
        <taxon>Streptophyta</taxon>
        <taxon>Embryophyta</taxon>
        <taxon>Tracheophyta</taxon>
        <taxon>Spermatophyta</taxon>
        <taxon>Magnoliopsida</taxon>
        <taxon>eudicotyledons</taxon>
        <taxon>Gunneridae</taxon>
        <taxon>Pentapetalae</taxon>
        <taxon>rosids</taxon>
        <taxon>Vitales</taxon>
        <taxon>Vitaceae</taxon>
        <taxon>Viteae</taxon>
        <taxon>Vitis</taxon>
    </lineage>
</organism>
<keyword evidence="11 16" id="KW-0067">ATP-binding</keyword>
<evidence type="ECO:0000256" key="7">
    <source>
        <dbReference type="ARBA" id="ARBA00022729"/>
    </source>
</evidence>
<dbReference type="EMBL" id="QGNW01000054">
    <property type="protein sequence ID" value="RVX05893.1"/>
    <property type="molecule type" value="Genomic_DNA"/>
</dbReference>
<accession>A0A438JAH1</accession>
<sequence length="971" mass="106586">MDSRLILVSLLIVFIQFNSATWASTNTDDGRLLKFLHPLSALDSSSPVRLEGVWFWTTALKSLLKNLPFTWVGADPCVNGWEGIGCSNGRVISITLASMDLKGELSEDFQGLSELKILDLSYNKGLTGNIPASIGSLKSLTNLILMGCSFSGQIPDTIGSLTNLVVLSLNSNSFSGVIPPSIGNLYNLNWLDITENQITGTIPISNGGTPGLDMLTQMKHFHFGKNRLSGPIPPQLFSSKMTMIHLLLDNNHLTGSIPPTLGLATTLEIIRLDRNLLSGPVPSNLNNLTSLTELLLSNNNLTGTVPNLTGMNHLSYLDMSQNNFEVSDFPSWFSTLLSLTTLTMEFTKLTGDIPVALFSLPQLQTVKLRNNQITGTLEFGSAYNSHLRLVDLQKNYISEFKPGLEYEFKIILVGNPMCQDEGNEKYCTPAQPNSSYSTQPKHSCIIPFCSSDLILGPNCSCAYPYIGTLVFRAPSFSNSGDSSDYKSIEQFLMQLFRSLQLPVDTVSLSNSTMVDDYLKVNLKVFPQGQDRFNRTGIFLVGFALSNQTSAFSFIADPYQHFEEVPSPPGAKKSSNTGIIVGATTGGSFLALLLLFAGVYAFSQKRRAERATKQSNPFAKWDQRKGSGGIPQLKGARQFTFEEIKKCTNNFSEANNVGSGGYGKVYRGILPTGQMVAIKRAKQESMQGGLEFKTELELLSRVHHKNVVGLVGFCFEHGEQMLVYEFVPNGSLKESLSGKSGIRLDWRKRLKVALCSARGLAYLHELAEPPIIHRDIKSNNILLDERLNAKVADFGLCKLLADSEKGHVTTQVKGTMGYLDPEYYMSQQLTEKSDVYSFGVLMLELISARKPIERGKYIVKEVKIEMDKTKDLYNLQGLLDPTLGTTLGGFNKFVDLALRCVEESGADRPRMGEVVKEIENIMQLAGLNPIIESSSASASYEESSTGTSSHPYGNNSAFDNSVGYSPSTVQPK</sequence>
<dbReference type="Gene3D" id="3.30.200.20">
    <property type="entry name" value="Phosphorylase Kinase, domain 1"/>
    <property type="match status" value="1"/>
</dbReference>
<feature type="domain" description="Protein kinase" evidence="20">
    <location>
        <begin position="650"/>
        <end position="930"/>
    </location>
</feature>
<reference evidence="21 22" key="1">
    <citation type="journal article" date="2018" name="PLoS Genet.">
        <title>Population sequencing reveals clonal diversity and ancestral inbreeding in the grapevine cultivar Chardonnay.</title>
        <authorList>
            <person name="Roach M.J."/>
            <person name="Johnson D.L."/>
            <person name="Bohlmann J."/>
            <person name="van Vuuren H.J."/>
            <person name="Jones S.J."/>
            <person name="Pretorius I.S."/>
            <person name="Schmidt S.A."/>
            <person name="Borneman A.R."/>
        </authorList>
    </citation>
    <scope>NUCLEOTIDE SEQUENCE [LARGE SCALE GENOMIC DNA]</scope>
    <source>
        <strain evidence="22">cv. Chardonnay</strain>
        <tissue evidence="21">Leaf</tissue>
    </source>
</reference>
<evidence type="ECO:0000256" key="14">
    <source>
        <dbReference type="ARBA" id="ARBA00023170"/>
    </source>
</evidence>
<dbReference type="PROSITE" id="PS51450">
    <property type="entry name" value="LRR"/>
    <property type="match status" value="1"/>
</dbReference>
<dbReference type="Pfam" id="PF07714">
    <property type="entry name" value="PK_Tyr_Ser-Thr"/>
    <property type="match status" value="1"/>
</dbReference>
<dbReference type="InterPro" id="IPR001611">
    <property type="entry name" value="Leu-rich_rpt"/>
</dbReference>
<feature type="chain" id="PRO_5019196460" description="non-specific serine/threonine protein kinase" evidence="19">
    <location>
        <begin position="24"/>
        <end position="971"/>
    </location>
</feature>
<dbReference type="Pfam" id="PF00560">
    <property type="entry name" value="LRR_1"/>
    <property type="match status" value="3"/>
</dbReference>
<dbReference type="InterPro" id="IPR011009">
    <property type="entry name" value="Kinase-like_dom_sf"/>
</dbReference>
<feature type="signal peptide" evidence="19">
    <location>
        <begin position="1"/>
        <end position="23"/>
    </location>
</feature>
<dbReference type="InterPro" id="IPR000719">
    <property type="entry name" value="Prot_kinase_dom"/>
</dbReference>
<dbReference type="CDD" id="cd14066">
    <property type="entry name" value="STKc_IRAK"/>
    <property type="match status" value="1"/>
</dbReference>
<dbReference type="FunFam" id="3.30.200.20:FF:000328">
    <property type="entry name" value="Leucine-rich repeat protein kinase family protein"/>
    <property type="match status" value="1"/>
</dbReference>
<keyword evidence="4" id="KW-0433">Leucine-rich repeat</keyword>
<dbReference type="FunFam" id="1.10.510.10:FF:000453">
    <property type="entry name" value="LRR receptor-like serine/threonine-protein kinase HSL2"/>
    <property type="match status" value="1"/>
</dbReference>
<keyword evidence="5" id="KW-0808">Transferase</keyword>
<evidence type="ECO:0000256" key="13">
    <source>
        <dbReference type="ARBA" id="ARBA00023136"/>
    </source>
</evidence>
<keyword evidence="12 18" id="KW-1133">Transmembrane helix</keyword>
<evidence type="ECO:0000256" key="1">
    <source>
        <dbReference type="ARBA" id="ARBA00004479"/>
    </source>
</evidence>
<evidence type="ECO:0000256" key="18">
    <source>
        <dbReference type="SAM" id="Phobius"/>
    </source>
</evidence>
<evidence type="ECO:0000256" key="11">
    <source>
        <dbReference type="ARBA" id="ARBA00022840"/>
    </source>
</evidence>
<evidence type="ECO:0000256" key="10">
    <source>
        <dbReference type="ARBA" id="ARBA00022777"/>
    </source>
</evidence>
<dbReference type="SMART" id="SM00220">
    <property type="entry name" value="S_TKc"/>
    <property type="match status" value="1"/>
</dbReference>
<evidence type="ECO:0000256" key="19">
    <source>
        <dbReference type="SAM" id="SignalP"/>
    </source>
</evidence>
<dbReference type="InterPro" id="IPR032675">
    <property type="entry name" value="LRR_dom_sf"/>
</dbReference>
<dbReference type="InterPro" id="IPR017441">
    <property type="entry name" value="Protein_kinase_ATP_BS"/>
</dbReference>
<protein>
    <recommendedName>
        <fullName evidence="2">non-specific serine/threonine protein kinase</fullName>
        <ecNumber evidence="2">2.7.11.1</ecNumber>
    </recommendedName>
</protein>
<keyword evidence="9 16" id="KW-0547">Nucleotide-binding</keyword>
<feature type="binding site" evidence="16">
    <location>
        <position position="678"/>
    </location>
    <ligand>
        <name>ATP</name>
        <dbReference type="ChEBI" id="CHEBI:30616"/>
    </ligand>
</feature>
<dbReference type="GO" id="GO:0016020">
    <property type="term" value="C:membrane"/>
    <property type="evidence" value="ECO:0007669"/>
    <property type="project" value="UniProtKB-SubCell"/>
</dbReference>
<dbReference type="PANTHER" id="PTHR45974:SF266">
    <property type="entry name" value="LEUCINE-RICH REPEAT RECEPTOR PROTEIN KINASE HPCA1"/>
    <property type="match status" value="1"/>
</dbReference>
<keyword evidence="15" id="KW-0325">Glycoprotein</keyword>
<evidence type="ECO:0000259" key="20">
    <source>
        <dbReference type="PROSITE" id="PS50011"/>
    </source>
</evidence>
<feature type="compositionally biased region" description="Polar residues" evidence="17">
    <location>
        <begin position="949"/>
        <end position="971"/>
    </location>
</feature>
<evidence type="ECO:0000256" key="12">
    <source>
        <dbReference type="ARBA" id="ARBA00022989"/>
    </source>
</evidence>
<dbReference type="GO" id="GO:0004674">
    <property type="term" value="F:protein serine/threonine kinase activity"/>
    <property type="evidence" value="ECO:0007669"/>
    <property type="project" value="UniProtKB-KW"/>
</dbReference>
<evidence type="ECO:0000313" key="21">
    <source>
        <dbReference type="EMBL" id="RVX05893.1"/>
    </source>
</evidence>
<feature type="region of interest" description="Disordered" evidence="17">
    <location>
        <begin position="935"/>
        <end position="971"/>
    </location>
</feature>